<evidence type="ECO:0000256" key="1">
    <source>
        <dbReference type="ARBA" id="ARBA00004651"/>
    </source>
</evidence>
<gene>
    <name evidence="9" type="primary">tqsA_2</name>
    <name evidence="9" type="ORF">Mal52_52290</name>
</gene>
<dbReference type="KEGG" id="sdyn:Mal52_52290"/>
<keyword evidence="4" id="KW-1003">Cell membrane</keyword>
<evidence type="ECO:0000313" key="9">
    <source>
        <dbReference type="EMBL" id="QDU46707.1"/>
    </source>
</evidence>
<feature type="transmembrane region" description="Helical" evidence="8">
    <location>
        <begin position="267"/>
        <end position="287"/>
    </location>
</feature>
<keyword evidence="3" id="KW-0813">Transport</keyword>
<protein>
    <submittedName>
        <fullName evidence="9">AI-2 transport protein TqsA</fullName>
    </submittedName>
</protein>
<organism evidence="9 10">
    <name type="scientific">Symmachiella dynata</name>
    <dbReference type="NCBI Taxonomy" id="2527995"/>
    <lineage>
        <taxon>Bacteria</taxon>
        <taxon>Pseudomonadati</taxon>
        <taxon>Planctomycetota</taxon>
        <taxon>Planctomycetia</taxon>
        <taxon>Planctomycetales</taxon>
        <taxon>Planctomycetaceae</taxon>
        <taxon>Symmachiella</taxon>
    </lineage>
</organism>
<evidence type="ECO:0000313" key="10">
    <source>
        <dbReference type="Proteomes" id="UP000319383"/>
    </source>
</evidence>
<evidence type="ECO:0000256" key="2">
    <source>
        <dbReference type="ARBA" id="ARBA00009773"/>
    </source>
</evidence>
<accession>A0A517ZW43</accession>
<name>A0A517ZW43_9PLAN</name>
<proteinExistence type="inferred from homology"/>
<sequence length="359" mass="38713">MPATSPLTDEQKRIVTSCLMVLAAVAIAGVLIFTRSVMVPFVIAIFIVSIVSPIVDYQVIRLKFPRSIAVTVALLLVLAFVSIFSLFVFGAVQRVGTAASNYSSTVEGLGQEFGNNIAEMFGIEERRVTQIINGLAADVAKSIPNMAQRTAGTAVDVLSSGFFVLIFVIFLLAGRNPHVIRKGIYAEIDQKIRAYISTKVALSAFTGIVVWGILEYYELKFAGIFGLLAFMLNFIPSIGSVIATLLPIPVAFVQFRATEDPHPLEWASLLGVILWPGLVQMLVGNVVEPKLMGRGLELHPVTVVLMLAFWGLLWGAIGAILAVPMTAVLRIVLMRFDAGKPIGRLLAGELPGSTLTENA</sequence>
<dbReference type="RefSeq" id="WP_197533462.1">
    <property type="nucleotide sequence ID" value="NZ_CAXBED010000460.1"/>
</dbReference>
<feature type="transmembrane region" description="Helical" evidence="8">
    <location>
        <begin position="69"/>
        <end position="92"/>
    </location>
</feature>
<keyword evidence="7 8" id="KW-0472">Membrane</keyword>
<keyword evidence="5 8" id="KW-0812">Transmembrane</keyword>
<keyword evidence="10" id="KW-1185">Reference proteome</keyword>
<feature type="transmembrane region" description="Helical" evidence="8">
    <location>
        <begin position="194"/>
        <end position="214"/>
    </location>
</feature>
<evidence type="ECO:0000256" key="5">
    <source>
        <dbReference type="ARBA" id="ARBA00022692"/>
    </source>
</evidence>
<evidence type="ECO:0000256" key="8">
    <source>
        <dbReference type="SAM" id="Phobius"/>
    </source>
</evidence>
<keyword evidence="6 8" id="KW-1133">Transmembrane helix</keyword>
<comment type="subcellular location">
    <subcellularLocation>
        <location evidence="1">Cell membrane</location>
        <topology evidence="1">Multi-pass membrane protein</topology>
    </subcellularLocation>
</comment>
<feature type="transmembrane region" description="Helical" evidence="8">
    <location>
        <begin position="14"/>
        <end position="33"/>
    </location>
</feature>
<dbReference type="AlphaFoldDB" id="A0A517ZW43"/>
<comment type="similarity">
    <text evidence="2">Belongs to the autoinducer-2 exporter (AI-2E) (TC 2.A.86) family.</text>
</comment>
<feature type="transmembrane region" description="Helical" evidence="8">
    <location>
        <begin position="151"/>
        <end position="173"/>
    </location>
</feature>
<evidence type="ECO:0000256" key="4">
    <source>
        <dbReference type="ARBA" id="ARBA00022475"/>
    </source>
</evidence>
<dbReference type="PANTHER" id="PTHR21716:SF53">
    <property type="entry name" value="PERMEASE PERM-RELATED"/>
    <property type="match status" value="1"/>
</dbReference>
<dbReference type="GO" id="GO:0005886">
    <property type="term" value="C:plasma membrane"/>
    <property type="evidence" value="ECO:0007669"/>
    <property type="project" value="UniProtKB-SubCell"/>
</dbReference>
<evidence type="ECO:0000256" key="6">
    <source>
        <dbReference type="ARBA" id="ARBA00022989"/>
    </source>
</evidence>
<evidence type="ECO:0000256" key="3">
    <source>
        <dbReference type="ARBA" id="ARBA00022448"/>
    </source>
</evidence>
<dbReference type="InterPro" id="IPR002549">
    <property type="entry name" value="AI-2E-like"/>
</dbReference>
<dbReference type="EMBL" id="CP036276">
    <property type="protein sequence ID" value="QDU46707.1"/>
    <property type="molecule type" value="Genomic_DNA"/>
</dbReference>
<evidence type="ECO:0000256" key="7">
    <source>
        <dbReference type="ARBA" id="ARBA00023136"/>
    </source>
</evidence>
<feature type="transmembrane region" description="Helical" evidence="8">
    <location>
        <begin position="307"/>
        <end position="333"/>
    </location>
</feature>
<dbReference type="Pfam" id="PF01594">
    <property type="entry name" value="AI-2E_transport"/>
    <property type="match status" value="1"/>
</dbReference>
<reference evidence="9 10" key="1">
    <citation type="submission" date="2019-02" db="EMBL/GenBank/DDBJ databases">
        <title>Deep-cultivation of Planctomycetes and their phenomic and genomic characterization uncovers novel biology.</title>
        <authorList>
            <person name="Wiegand S."/>
            <person name="Jogler M."/>
            <person name="Boedeker C."/>
            <person name="Pinto D."/>
            <person name="Vollmers J."/>
            <person name="Rivas-Marin E."/>
            <person name="Kohn T."/>
            <person name="Peeters S.H."/>
            <person name="Heuer A."/>
            <person name="Rast P."/>
            <person name="Oberbeckmann S."/>
            <person name="Bunk B."/>
            <person name="Jeske O."/>
            <person name="Meyerdierks A."/>
            <person name="Storesund J.E."/>
            <person name="Kallscheuer N."/>
            <person name="Luecker S."/>
            <person name="Lage O.M."/>
            <person name="Pohl T."/>
            <person name="Merkel B.J."/>
            <person name="Hornburger P."/>
            <person name="Mueller R.-W."/>
            <person name="Bruemmer F."/>
            <person name="Labrenz M."/>
            <person name="Spormann A.M."/>
            <person name="Op den Camp H."/>
            <person name="Overmann J."/>
            <person name="Amann R."/>
            <person name="Jetten M.S.M."/>
            <person name="Mascher T."/>
            <person name="Medema M.H."/>
            <person name="Devos D.P."/>
            <person name="Kaster A.-K."/>
            <person name="Ovreas L."/>
            <person name="Rohde M."/>
            <person name="Galperin M.Y."/>
            <person name="Jogler C."/>
        </authorList>
    </citation>
    <scope>NUCLEOTIDE SEQUENCE [LARGE SCALE GENOMIC DNA]</scope>
    <source>
        <strain evidence="9 10">Mal52</strain>
    </source>
</reference>
<dbReference type="PANTHER" id="PTHR21716">
    <property type="entry name" value="TRANSMEMBRANE PROTEIN"/>
    <property type="match status" value="1"/>
</dbReference>
<dbReference type="Proteomes" id="UP000319383">
    <property type="component" value="Chromosome"/>
</dbReference>
<feature type="transmembrane region" description="Helical" evidence="8">
    <location>
        <begin position="39"/>
        <end position="57"/>
    </location>
</feature>
<feature type="transmembrane region" description="Helical" evidence="8">
    <location>
        <begin position="234"/>
        <end position="255"/>
    </location>
</feature>